<dbReference type="Pfam" id="PF00651">
    <property type="entry name" value="BTB"/>
    <property type="match status" value="1"/>
</dbReference>
<dbReference type="InterPro" id="IPR002083">
    <property type="entry name" value="MATH/TRAF_dom"/>
</dbReference>
<dbReference type="SMART" id="SM00225">
    <property type="entry name" value="BTB"/>
    <property type="match status" value="1"/>
</dbReference>
<dbReference type="PANTHER" id="PTHR24413">
    <property type="entry name" value="SPECKLE-TYPE POZ PROTEIN"/>
    <property type="match status" value="1"/>
</dbReference>
<dbReference type="EMBL" id="BMAO01023857">
    <property type="protein sequence ID" value="GFQ91326.1"/>
    <property type="molecule type" value="Genomic_DNA"/>
</dbReference>
<dbReference type="InterPro" id="IPR011333">
    <property type="entry name" value="SKP1/BTB/POZ_sf"/>
</dbReference>
<feature type="domain" description="BTB" evidence="1">
    <location>
        <begin position="388"/>
        <end position="449"/>
    </location>
</feature>
<accession>A0A8X6L0U4</accession>
<dbReference type="InterPro" id="IPR000210">
    <property type="entry name" value="BTB/POZ_dom"/>
</dbReference>
<evidence type="ECO:0000313" key="4">
    <source>
        <dbReference type="Proteomes" id="UP000887116"/>
    </source>
</evidence>
<name>A0A8X6L0U4_TRICU</name>
<dbReference type="GO" id="GO:0030163">
    <property type="term" value="P:protein catabolic process"/>
    <property type="evidence" value="ECO:0007669"/>
    <property type="project" value="UniProtKB-ARBA"/>
</dbReference>
<reference evidence="3" key="1">
    <citation type="submission" date="2020-07" db="EMBL/GenBank/DDBJ databases">
        <title>Multicomponent nature underlies the extraordinary mechanical properties of spider dragline silk.</title>
        <authorList>
            <person name="Kono N."/>
            <person name="Nakamura H."/>
            <person name="Mori M."/>
            <person name="Yoshida Y."/>
            <person name="Ohtoshi R."/>
            <person name="Malay A.D."/>
            <person name="Moran D.A.P."/>
            <person name="Tomita M."/>
            <person name="Numata K."/>
            <person name="Arakawa K."/>
        </authorList>
    </citation>
    <scope>NUCLEOTIDE SEQUENCE</scope>
</reference>
<dbReference type="AlphaFoldDB" id="A0A8X6L0U4"/>
<dbReference type="PROSITE" id="PS50097">
    <property type="entry name" value="BTB"/>
    <property type="match status" value="1"/>
</dbReference>
<keyword evidence="4" id="KW-1185">Reference proteome</keyword>
<dbReference type="Proteomes" id="UP000887116">
    <property type="component" value="Unassembled WGS sequence"/>
</dbReference>
<organism evidence="3 4">
    <name type="scientific">Trichonephila clavata</name>
    <name type="common">Joro spider</name>
    <name type="synonym">Nephila clavata</name>
    <dbReference type="NCBI Taxonomy" id="2740835"/>
    <lineage>
        <taxon>Eukaryota</taxon>
        <taxon>Metazoa</taxon>
        <taxon>Ecdysozoa</taxon>
        <taxon>Arthropoda</taxon>
        <taxon>Chelicerata</taxon>
        <taxon>Arachnida</taxon>
        <taxon>Araneae</taxon>
        <taxon>Araneomorphae</taxon>
        <taxon>Entelegynae</taxon>
        <taxon>Araneoidea</taxon>
        <taxon>Nephilidae</taxon>
        <taxon>Trichonephila</taxon>
    </lineage>
</organism>
<feature type="domain" description="MATH" evidence="2">
    <location>
        <begin position="9"/>
        <end position="137"/>
    </location>
</feature>
<dbReference type="OrthoDB" id="6412608at2759"/>
<proteinExistence type="predicted"/>
<dbReference type="Pfam" id="PF22486">
    <property type="entry name" value="MATH_2"/>
    <property type="match status" value="1"/>
</dbReference>
<gene>
    <name evidence="3" type="primary">Tdpoz1</name>
    <name evidence="3" type="ORF">TNCT_489441</name>
</gene>
<sequence>MSDETSKPVLTIIWKIKNFTYSCYNADRNLYSPAVKIDSLKGTLWNLILEFDHYDENFIHIFLQKVSSDYSPVGILIGVDISLLSTDGTFKYTNKISKHCFKNDCRFGFEKFVDYESLCQNSAEFLPHNILTIRCRMWKNNFLLMDAHTHTQQCLLLTKIASHQSSFIWIIKNFSSFSINQIEKYVVKSLTEDTPLFMINLCIVDHENDKIGFDIVNFSYRNPYLVTFKISILDCVGTAVYSTEIDHVFSRYREIVGPFIFIEIPKLMEQNLLPNDELTLQCECSSSGGVEFSGIEKTINGPPSIHTTNLMMKSSEEYLFHIDNNQKDCIKCTTSKAGLELPANPTVKEEKLSTIQQINAPSSSLVNGEFSDSLRNGLLSLYQEETLWDFTLRVGKETLRAHKAVLCARSPVFKAMLTTEMKETLNDFMEIHDLEVDTVRRMLNFMYTDAANDLDWETASKLYNAADKYDIVALKHLCSVALKVGLCVANVGEILRLSDMHADDDLRKSAHDFISDNDTEILSSPEWNSFMQKDVQLAAETMRLMYMKKLGNSR</sequence>
<dbReference type="CDD" id="cd00121">
    <property type="entry name" value="MATH"/>
    <property type="match status" value="1"/>
</dbReference>
<comment type="caution">
    <text evidence="3">The sequence shown here is derived from an EMBL/GenBank/DDBJ whole genome shotgun (WGS) entry which is preliminary data.</text>
</comment>
<protein>
    <submittedName>
        <fullName evidence="3">TD and POZ domain-containing protein 1</fullName>
    </submittedName>
</protein>
<dbReference type="SUPFAM" id="SSF54695">
    <property type="entry name" value="POZ domain"/>
    <property type="match status" value="1"/>
</dbReference>
<dbReference type="Gene3D" id="3.30.710.10">
    <property type="entry name" value="Potassium Channel Kv1.1, Chain A"/>
    <property type="match status" value="1"/>
</dbReference>
<evidence type="ECO:0000259" key="1">
    <source>
        <dbReference type="PROSITE" id="PS50097"/>
    </source>
</evidence>
<dbReference type="SUPFAM" id="SSF49599">
    <property type="entry name" value="TRAF domain-like"/>
    <property type="match status" value="2"/>
</dbReference>
<evidence type="ECO:0000313" key="3">
    <source>
        <dbReference type="EMBL" id="GFQ91326.1"/>
    </source>
</evidence>
<dbReference type="Gene3D" id="1.25.40.420">
    <property type="match status" value="1"/>
</dbReference>
<dbReference type="InterPro" id="IPR008974">
    <property type="entry name" value="TRAF-like"/>
</dbReference>
<dbReference type="Gene3D" id="2.60.210.10">
    <property type="entry name" value="Apoptosis, Tumor Necrosis Factor Receptor Associated Protein 2, Chain A"/>
    <property type="match status" value="1"/>
</dbReference>
<evidence type="ECO:0000259" key="2">
    <source>
        <dbReference type="PROSITE" id="PS50144"/>
    </source>
</evidence>
<dbReference type="PROSITE" id="PS50144">
    <property type="entry name" value="MATH"/>
    <property type="match status" value="1"/>
</dbReference>